<name>A0A077LT15_9MICO</name>
<dbReference type="Pfam" id="PF25873">
    <property type="entry name" value="WHD_MalT"/>
    <property type="match status" value="1"/>
</dbReference>
<reference evidence="5 6" key="1">
    <citation type="journal article" date="2013" name="ISME J.">
        <title>A metabolic model for members of the genus Tetrasphaera involved in enhanced biological phosphorus removal.</title>
        <authorList>
            <person name="Kristiansen R."/>
            <person name="Nguyen H.T.T."/>
            <person name="Saunders A.M."/>
            <person name="Nielsen J.L."/>
            <person name="Wimmer R."/>
            <person name="Le V.Q."/>
            <person name="McIlroy S.J."/>
            <person name="Petrovski S."/>
            <person name="Seviour R.J."/>
            <person name="Calteau A."/>
            <person name="Nielsen K.L."/>
            <person name="Nielsen P.H."/>
        </authorList>
    </citation>
    <scope>NUCLEOTIDE SEQUENCE [LARGE SCALE GENOMIC DNA]</scope>
    <source>
        <strain evidence="5 6">T1-X7</strain>
    </source>
</reference>
<dbReference type="PRINTS" id="PR00038">
    <property type="entry name" value="HTHLUXR"/>
</dbReference>
<organism evidence="5 6">
    <name type="scientific">Nostocoides japonicum T1-X7</name>
    <dbReference type="NCBI Taxonomy" id="1194083"/>
    <lineage>
        <taxon>Bacteria</taxon>
        <taxon>Bacillati</taxon>
        <taxon>Actinomycetota</taxon>
        <taxon>Actinomycetes</taxon>
        <taxon>Micrococcales</taxon>
        <taxon>Intrasporangiaceae</taxon>
        <taxon>Nostocoides</taxon>
    </lineage>
</organism>
<dbReference type="Gene3D" id="3.40.50.300">
    <property type="entry name" value="P-loop containing nucleotide triphosphate hydrolases"/>
    <property type="match status" value="1"/>
</dbReference>
<sequence>MPEPTGVILAGTAERDTLLATKLHAPATRAGSVTRSRLIDRLDESGVVAVCAPAGYGKTTLLADWVRGAEQAAWLSLDVGDNDPVRFWRHVSAALSAVRPRLGDRLDPMLGPPTPRSFEPVVTALVNELATPPTSAQMRLVLDDYHLIDSSQVHAGIEFLLEHRPPHLRLVLASRSDPPVALARLRARGELTELRAADLRFTTDEAAALLRCTVTTLPQTAVAALTARTEGWAAGLQLAALSLRGHEDVQSFVAAFTGSHRYILDYLTEEVLERQSERVRSFLLETALLERVSGPLCDAVTGRTDSQALLERLERSGLFLMPLDEVRGWWRYHHLFAEVLRTRLMHRRPDRALEIHRAAAGWYEQRGLADEAIQHALAARETTRAARLIERHFDGVFNLRGEEATIHRWLPALPEELTRRRPRLLLAQSQMAGMRGDIESMLPLIDAAERESLAQTDEPFEPAVGRASSLLVNVPAVIELQRSYIAQFRNDVEGTRTYAARAAALVRDDEVMLASTVEGFQAVAEWMRGRLGHAERRFAAGVARWRAAGELTHAAWGGYSLARIQCARGDLDAAAQTCADALRLTVPPGRSPLPSAGPAYAGLADVSYQRNDLDAAREHAATGIAVCRQFVYAPPLAACLTTMAFVRQARGDPDGALDAMHEAEHLSLGPPGLFNPVPAQRARLLLLQGDVAAAARWARESGLDAEDEPDYPREPGQVVLARVLLARQQPDQALALLERLYAAALGQGRIASVIETGALRALALAARGDDAAAVEALTDALGYAHPAHYIRVFVDEGRPMAELLTRLIGAQRRSEASGRLPTGYLADLHHAFAGDHEERSRAPLPGMIEALTDRELEVLELMAAGSSNQAIADALVVTLDTVKKHVSHILLKLAVTNRTEAAARARELHLIS</sequence>
<evidence type="ECO:0000313" key="5">
    <source>
        <dbReference type="EMBL" id="CCH76473.1"/>
    </source>
</evidence>
<dbReference type="CDD" id="cd06170">
    <property type="entry name" value="LuxR_C_like"/>
    <property type="match status" value="1"/>
</dbReference>
<dbReference type="SMART" id="SM00421">
    <property type="entry name" value="HTH_LUXR"/>
    <property type="match status" value="1"/>
</dbReference>
<accession>A0A077LT15</accession>
<evidence type="ECO:0000259" key="4">
    <source>
        <dbReference type="PROSITE" id="PS50043"/>
    </source>
</evidence>
<evidence type="ECO:0000256" key="2">
    <source>
        <dbReference type="ARBA" id="ARBA00023125"/>
    </source>
</evidence>
<protein>
    <submittedName>
        <fullName evidence="5">Transcriptional regulator, LuxR family protein</fullName>
    </submittedName>
</protein>
<dbReference type="InterPro" id="IPR027417">
    <property type="entry name" value="P-loop_NTPase"/>
</dbReference>
<comment type="caution">
    <text evidence="5">The sequence shown here is derived from an EMBL/GenBank/DDBJ whole genome shotgun (WGS) entry which is preliminary data.</text>
</comment>
<dbReference type="InterPro" id="IPR059106">
    <property type="entry name" value="WHD_MalT"/>
</dbReference>
<dbReference type="EMBL" id="CAJB01000035">
    <property type="protein sequence ID" value="CCH76473.1"/>
    <property type="molecule type" value="Genomic_DNA"/>
</dbReference>
<evidence type="ECO:0000313" key="6">
    <source>
        <dbReference type="Proteomes" id="UP000035721"/>
    </source>
</evidence>
<dbReference type="PROSITE" id="PS00622">
    <property type="entry name" value="HTH_LUXR_1"/>
    <property type="match status" value="1"/>
</dbReference>
<keyword evidence="1" id="KW-0805">Transcription regulation</keyword>
<dbReference type="AlphaFoldDB" id="A0A077LT15"/>
<dbReference type="InterPro" id="IPR000792">
    <property type="entry name" value="Tscrpt_reg_LuxR_C"/>
</dbReference>
<proteinExistence type="predicted"/>
<dbReference type="RefSeq" id="WP_048549939.1">
    <property type="nucleotide sequence ID" value="NZ_HF570958.1"/>
</dbReference>
<dbReference type="Pfam" id="PF00196">
    <property type="entry name" value="GerE"/>
    <property type="match status" value="1"/>
</dbReference>
<dbReference type="InterPro" id="IPR016032">
    <property type="entry name" value="Sig_transdc_resp-reg_C-effctor"/>
</dbReference>
<dbReference type="PROSITE" id="PS50043">
    <property type="entry name" value="HTH_LUXR_2"/>
    <property type="match status" value="1"/>
</dbReference>
<dbReference type="Gene3D" id="1.10.10.10">
    <property type="entry name" value="Winged helix-like DNA-binding domain superfamily/Winged helix DNA-binding domain"/>
    <property type="match status" value="1"/>
</dbReference>
<keyword evidence="3" id="KW-0804">Transcription</keyword>
<keyword evidence="2" id="KW-0238">DNA-binding</keyword>
<dbReference type="SUPFAM" id="SSF48452">
    <property type="entry name" value="TPR-like"/>
    <property type="match status" value="1"/>
</dbReference>
<dbReference type="InterPro" id="IPR011990">
    <property type="entry name" value="TPR-like_helical_dom_sf"/>
</dbReference>
<dbReference type="InterPro" id="IPR041617">
    <property type="entry name" value="TPR_MalT"/>
</dbReference>
<dbReference type="GO" id="GO:0006355">
    <property type="term" value="P:regulation of DNA-templated transcription"/>
    <property type="evidence" value="ECO:0007669"/>
    <property type="project" value="InterPro"/>
</dbReference>
<dbReference type="PANTHER" id="PTHR44688">
    <property type="entry name" value="DNA-BINDING TRANSCRIPTIONAL ACTIVATOR DEVR_DOSR"/>
    <property type="match status" value="1"/>
</dbReference>
<gene>
    <name evidence="5" type="ORF">BN12_130012</name>
</gene>
<keyword evidence="6" id="KW-1185">Reference proteome</keyword>
<dbReference type="SUPFAM" id="SSF46894">
    <property type="entry name" value="C-terminal effector domain of the bipartite response regulators"/>
    <property type="match status" value="1"/>
</dbReference>
<feature type="domain" description="HTH luxR-type" evidence="4">
    <location>
        <begin position="844"/>
        <end position="909"/>
    </location>
</feature>
<dbReference type="Proteomes" id="UP000035721">
    <property type="component" value="Unassembled WGS sequence"/>
</dbReference>
<dbReference type="PANTHER" id="PTHR44688:SF16">
    <property type="entry name" value="DNA-BINDING TRANSCRIPTIONAL ACTIVATOR DEVR_DOSR"/>
    <property type="match status" value="1"/>
</dbReference>
<dbReference type="OrthoDB" id="134985at2"/>
<dbReference type="InterPro" id="IPR036388">
    <property type="entry name" value="WH-like_DNA-bd_sf"/>
</dbReference>
<dbReference type="Pfam" id="PF17874">
    <property type="entry name" value="TPR_MalT"/>
    <property type="match status" value="1"/>
</dbReference>
<dbReference type="STRING" id="1194083.BN12_130012"/>
<evidence type="ECO:0000256" key="3">
    <source>
        <dbReference type="ARBA" id="ARBA00023163"/>
    </source>
</evidence>
<dbReference type="GO" id="GO:0003677">
    <property type="term" value="F:DNA binding"/>
    <property type="evidence" value="ECO:0007669"/>
    <property type="project" value="UniProtKB-KW"/>
</dbReference>
<dbReference type="Gene3D" id="1.25.40.10">
    <property type="entry name" value="Tetratricopeptide repeat domain"/>
    <property type="match status" value="1"/>
</dbReference>
<evidence type="ECO:0000256" key="1">
    <source>
        <dbReference type="ARBA" id="ARBA00023015"/>
    </source>
</evidence>